<organism evidence="1">
    <name type="scientific">marine sediment metagenome</name>
    <dbReference type="NCBI Taxonomy" id="412755"/>
    <lineage>
        <taxon>unclassified sequences</taxon>
        <taxon>metagenomes</taxon>
        <taxon>ecological metagenomes</taxon>
    </lineage>
</organism>
<feature type="non-terminal residue" evidence="1">
    <location>
        <position position="1"/>
    </location>
</feature>
<comment type="caution">
    <text evidence="1">The sequence shown here is derived from an EMBL/GenBank/DDBJ whole genome shotgun (WGS) entry which is preliminary data.</text>
</comment>
<dbReference type="GO" id="GO:0016757">
    <property type="term" value="F:glycosyltransferase activity"/>
    <property type="evidence" value="ECO:0007669"/>
    <property type="project" value="InterPro"/>
</dbReference>
<dbReference type="AlphaFoldDB" id="X0WY03"/>
<sequence>ISEQVDGCAPYGNVRLGDIDLNGYLDRAPEWETPSRPLWYARKAGIELENLAYRIMLTTEAEEYRKQFRSEAERRITLAPYSSTGDRSLPSLEELVEGYFLDHVVEICHSGVKPPYGDLHQMMGLMAASDLVVAVDSGPLYVASALGIPVIGLYTRVWPPRLWYQDNWTAIWCNHEDIEPLDLDWLIEQVYRRLEGKACVAETWSIRGDEPERRAFRN</sequence>
<name>X0WY03_9ZZZZ</name>
<proteinExistence type="predicted"/>
<accession>X0WY03</accession>
<protein>
    <recommendedName>
        <fullName evidence="2">Glycosyltransferase family 9 protein</fullName>
    </recommendedName>
</protein>
<evidence type="ECO:0000313" key="1">
    <source>
        <dbReference type="EMBL" id="GAG35585.1"/>
    </source>
</evidence>
<reference evidence="1" key="1">
    <citation type="journal article" date="2014" name="Front. Microbiol.">
        <title>High frequency of phylogenetically diverse reductive dehalogenase-homologous genes in deep subseafloor sedimentary metagenomes.</title>
        <authorList>
            <person name="Kawai M."/>
            <person name="Futagami T."/>
            <person name="Toyoda A."/>
            <person name="Takaki Y."/>
            <person name="Nishi S."/>
            <person name="Hori S."/>
            <person name="Arai W."/>
            <person name="Tsubouchi T."/>
            <person name="Morono Y."/>
            <person name="Uchiyama I."/>
            <person name="Ito T."/>
            <person name="Fujiyama A."/>
            <person name="Inagaki F."/>
            <person name="Takami H."/>
        </authorList>
    </citation>
    <scope>NUCLEOTIDE SEQUENCE</scope>
    <source>
        <strain evidence="1">Expedition CK06-06</strain>
    </source>
</reference>
<gene>
    <name evidence="1" type="ORF">S01H1_61625</name>
</gene>
<dbReference type="EMBL" id="BARS01040423">
    <property type="protein sequence ID" value="GAG35585.1"/>
    <property type="molecule type" value="Genomic_DNA"/>
</dbReference>
<dbReference type="Gene3D" id="3.40.50.2000">
    <property type="entry name" value="Glycogen Phosphorylase B"/>
    <property type="match status" value="1"/>
</dbReference>
<dbReference type="SUPFAM" id="SSF53756">
    <property type="entry name" value="UDP-Glycosyltransferase/glycogen phosphorylase"/>
    <property type="match status" value="1"/>
</dbReference>
<dbReference type="InterPro" id="IPR002201">
    <property type="entry name" value="Glyco_trans_9"/>
</dbReference>
<evidence type="ECO:0008006" key="2">
    <source>
        <dbReference type="Google" id="ProtNLM"/>
    </source>
</evidence>
<dbReference type="Pfam" id="PF01075">
    <property type="entry name" value="Glyco_transf_9"/>
    <property type="match status" value="1"/>
</dbReference>